<gene>
    <name evidence="1" type="ORF">GSLYS_00017186001</name>
</gene>
<accession>A0AAV2IA09</accession>
<comment type="caution">
    <text evidence="1">The sequence shown here is derived from an EMBL/GenBank/DDBJ whole genome shotgun (WGS) entry which is preliminary data.</text>
</comment>
<name>A0AAV2IA09_LYMST</name>
<organism evidence="1 2">
    <name type="scientific">Lymnaea stagnalis</name>
    <name type="common">Great pond snail</name>
    <name type="synonym">Helix stagnalis</name>
    <dbReference type="NCBI Taxonomy" id="6523"/>
    <lineage>
        <taxon>Eukaryota</taxon>
        <taxon>Metazoa</taxon>
        <taxon>Spiralia</taxon>
        <taxon>Lophotrochozoa</taxon>
        <taxon>Mollusca</taxon>
        <taxon>Gastropoda</taxon>
        <taxon>Heterobranchia</taxon>
        <taxon>Euthyneura</taxon>
        <taxon>Panpulmonata</taxon>
        <taxon>Hygrophila</taxon>
        <taxon>Lymnaeoidea</taxon>
        <taxon>Lymnaeidae</taxon>
        <taxon>Lymnaea</taxon>
    </lineage>
</organism>
<dbReference type="AlphaFoldDB" id="A0AAV2IA09"/>
<feature type="non-terminal residue" evidence="1">
    <location>
        <position position="1"/>
    </location>
</feature>
<proteinExistence type="predicted"/>
<dbReference type="Proteomes" id="UP001497497">
    <property type="component" value="Unassembled WGS sequence"/>
</dbReference>
<reference evidence="1 2" key="1">
    <citation type="submission" date="2024-04" db="EMBL/GenBank/DDBJ databases">
        <authorList>
            <consortium name="Genoscope - CEA"/>
            <person name="William W."/>
        </authorList>
    </citation>
    <scope>NUCLEOTIDE SEQUENCE [LARGE SCALE GENOMIC DNA]</scope>
</reference>
<protein>
    <submittedName>
        <fullName evidence="1">Uncharacterized protein</fullName>
    </submittedName>
</protein>
<keyword evidence="2" id="KW-1185">Reference proteome</keyword>
<dbReference type="EMBL" id="CAXITT010000568">
    <property type="protein sequence ID" value="CAL1543652.1"/>
    <property type="molecule type" value="Genomic_DNA"/>
</dbReference>
<evidence type="ECO:0000313" key="1">
    <source>
        <dbReference type="EMBL" id="CAL1543652.1"/>
    </source>
</evidence>
<evidence type="ECO:0000313" key="2">
    <source>
        <dbReference type="Proteomes" id="UP001497497"/>
    </source>
</evidence>
<sequence length="46" mass="4943">VAEAELVKVSETVGLSPEEALETFPGYYMSADADKDGKRSLHGMGR</sequence>